<sequence length="114" mass="12867">MRPRGKVTLTFALQFVRTRSASQMETRQAQGVESHSSDADRAADEIRFAGLRDDGWTVVELESDHVFTPEGRQEKLGELAHHLGLDPAALDLAAAEPQFFAPPQFERPRRRRAR</sequence>
<reference evidence="2 3" key="1">
    <citation type="submission" date="2020-08" db="EMBL/GenBank/DDBJ databases">
        <title>Genomic Encyclopedia of Type Strains, Phase IV (KMG-V): Genome sequencing to study the core and pangenomes of soil and plant-associated prokaryotes.</title>
        <authorList>
            <person name="Whitman W."/>
        </authorList>
    </citation>
    <scope>NUCLEOTIDE SEQUENCE [LARGE SCALE GENOMIC DNA]</scope>
    <source>
        <strain evidence="2 3">B3ACCR2</strain>
    </source>
</reference>
<evidence type="ECO:0000256" key="1">
    <source>
        <dbReference type="SAM" id="MobiDB-lite"/>
    </source>
</evidence>
<proteinExistence type="predicted"/>
<evidence type="ECO:0000313" key="3">
    <source>
        <dbReference type="Proteomes" id="UP000590811"/>
    </source>
</evidence>
<gene>
    <name evidence="2" type="ORF">FHW14_000781</name>
</gene>
<feature type="compositionally biased region" description="Polar residues" evidence="1">
    <location>
        <begin position="21"/>
        <end position="34"/>
    </location>
</feature>
<comment type="caution">
    <text evidence="2">The sequence shown here is derived from an EMBL/GenBank/DDBJ whole genome shotgun (WGS) entry which is preliminary data.</text>
</comment>
<protein>
    <submittedName>
        <fullName evidence="2">Uncharacterized protein</fullName>
    </submittedName>
</protein>
<organism evidence="2 3">
    <name type="scientific">Terracoccus luteus</name>
    <dbReference type="NCBI Taxonomy" id="53356"/>
    <lineage>
        <taxon>Bacteria</taxon>
        <taxon>Bacillati</taxon>
        <taxon>Actinomycetota</taxon>
        <taxon>Actinomycetes</taxon>
        <taxon>Micrococcales</taxon>
        <taxon>Intrasporangiaceae</taxon>
        <taxon>Terracoccus</taxon>
    </lineage>
</organism>
<evidence type="ECO:0000313" key="2">
    <source>
        <dbReference type="EMBL" id="MBB2985632.1"/>
    </source>
</evidence>
<name>A0A839PXW7_9MICO</name>
<dbReference type="EMBL" id="JACHVT010000002">
    <property type="protein sequence ID" value="MBB2985632.1"/>
    <property type="molecule type" value="Genomic_DNA"/>
</dbReference>
<accession>A0A839PXW7</accession>
<dbReference type="Proteomes" id="UP000590811">
    <property type="component" value="Unassembled WGS sequence"/>
</dbReference>
<dbReference type="AlphaFoldDB" id="A0A839PXW7"/>
<feature type="region of interest" description="Disordered" evidence="1">
    <location>
        <begin position="21"/>
        <end position="41"/>
    </location>
</feature>
<dbReference type="RefSeq" id="WP_184508396.1">
    <property type="nucleotide sequence ID" value="NZ_JACHVT010000002.1"/>
</dbReference>